<evidence type="ECO:0000256" key="1">
    <source>
        <dbReference type="SAM" id="MobiDB-lite"/>
    </source>
</evidence>
<accession>A0A088RYK7</accession>
<dbReference type="Proteomes" id="UP000063063">
    <property type="component" value="Chromosome 30"/>
</dbReference>
<dbReference type="KEGG" id="lpan:LPMP_301590"/>
<feature type="compositionally biased region" description="Low complexity" evidence="1">
    <location>
        <begin position="50"/>
        <end position="66"/>
    </location>
</feature>
<proteinExistence type="predicted"/>
<feature type="compositionally biased region" description="Low complexity" evidence="1">
    <location>
        <begin position="453"/>
        <end position="467"/>
    </location>
</feature>
<dbReference type="GeneID" id="22577212"/>
<keyword evidence="3" id="KW-1185">Reference proteome</keyword>
<reference evidence="2 3" key="1">
    <citation type="journal article" date="2015" name="Sci. Rep.">
        <title>The genome of Leishmania panamensis: insights into genomics of the L. (Viannia) subgenus.</title>
        <authorList>
            <person name="Llanes A."/>
            <person name="Restrepo C.M."/>
            <person name="Vecchio G.D."/>
            <person name="Anguizola F.J."/>
            <person name="Lleonart R."/>
        </authorList>
    </citation>
    <scope>NUCLEOTIDE SEQUENCE [LARGE SCALE GENOMIC DNA]</scope>
    <source>
        <strain evidence="2 3">MHOM/PA/94/PSC-1</strain>
    </source>
</reference>
<evidence type="ECO:0000313" key="2">
    <source>
        <dbReference type="EMBL" id="AIO00385.1"/>
    </source>
</evidence>
<dbReference type="VEuPathDB" id="TriTrypDB:LPAL13_000020900"/>
<name>A0A088RYK7_LEIPA</name>
<feature type="region of interest" description="Disordered" evidence="1">
    <location>
        <begin position="46"/>
        <end position="66"/>
    </location>
</feature>
<dbReference type="OrthoDB" id="272864at2759"/>
<sequence>MSGDPLTLVVYAGQMATYVCEGGDVQPTYPILHSITEEVLRLLRQEQRQSTAPDHSTSASSSSTTYASGDRASLLKQQAQELRCRLLPLMQGRFVLLVVPLSSTASYREEWTQLCFDECALARRLVMLADTVASAFACGMDSCVVVHASLSTVSMCRVEAGCSTRHSNSHMGSLQMLCGAKLSLQLTEEWPKVTFSVTASDSNSVPEHVPSNDAEVTAGIGGDTDMHLGSSGVGALVDLASPKHRDALIRAFGFKAYSAVVVRSQMEAQEPQVTMTTSSKGKGKGGGRQRASSLLDELRQVYPRAVRRRPGQLEKLLARVVHGGSTTPASAVRHDGGEPCVLAGEALAIPYVYALFAYVVKRCGDDVWAVVQRERRARKRSLTTSQLQHRPFPNHHEGHRGTTNKAESGETHSGASSACDEVAPVTHRQNSSTSSSTRSGKGDSEDEGVENESSCSNSSSHSSSVTSLLDKSEKDTWLRLQQTPLPEAPWWLPLLGGSIVSRLTDQDVQRALITAEEARETKGTVVHWKMLL</sequence>
<feature type="region of interest" description="Disordered" evidence="1">
    <location>
        <begin position="271"/>
        <end position="293"/>
    </location>
</feature>
<organism evidence="2 3">
    <name type="scientific">Leishmania panamensis</name>
    <dbReference type="NCBI Taxonomy" id="5679"/>
    <lineage>
        <taxon>Eukaryota</taxon>
        <taxon>Discoba</taxon>
        <taxon>Euglenozoa</taxon>
        <taxon>Kinetoplastea</taxon>
        <taxon>Metakinetoplastina</taxon>
        <taxon>Trypanosomatida</taxon>
        <taxon>Trypanosomatidae</taxon>
        <taxon>Leishmaniinae</taxon>
        <taxon>Leishmania</taxon>
        <taxon>Leishmania guyanensis species complex</taxon>
    </lineage>
</organism>
<dbReference type="RefSeq" id="XP_010701185.1">
    <property type="nucleotide sequence ID" value="XM_010702883.1"/>
</dbReference>
<feature type="compositionally biased region" description="Polar residues" evidence="1">
    <location>
        <begin position="401"/>
        <end position="416"/>
    </location>
</feature>
<evidence type="ECO:0000313" key="3">
    <source>
        <dbReference type="Proteomes" id="UP000063063"/>
    </source>
</evidence>
<dbReference type="VEuPathDB" id="TriTrypDB:LPMP_301590"/>
<dbReference type="AlphaFoldDB" id="A0A088RYK7"/>
<dbReference type="EMBL" id="CP009399">
    <property type="protein sequence ID" value="AIO00385.1"/>
    <property type="molecule type" value="Genomic_DNA"/>
</dbReference>
<gene>
    <name evidence="2" type="ORF">LPMP_301590</name>
</gene>
<protein>
    <submittedName>
        <fullName evidence="2">Uncharacterized protein</fullName>
    </submittedName>
</protein>
<dbReference type="eggNOG" id="ENOG502S4ZQ">
    <property type="taxonomic scope" value="Eukaryota"/>
</dbReference>
<feature type="region of interest" description="Disordered" evidence="1">
    <location>
        <begin position="377"/>
        <end position="468"/>
    </location>
</feature>